<accession>A0A1I4ATB1</accession>
<feature type="transmembrane region" description="Helical" evidence="7">
    <location>
        <begin position="241"/>
        <end position="263"/>
    </location>
</feature>
<dbReference type="SUPFAM" id="SSF103473">
    <property type="entry name" value="MFS general substrate transporter"/>
    <property type="match status" value="1"/>
</dbReference>
<dbReference type="RefSeq" id="WP_093890555.1">
    <property type="nucleotide sequence ID" value="NZ_FOQY01000029.1"/>
</dbReference>
<protein>
    <submittedName>
        <fullName evidence="9">Drug resistance transporter, EmrB/QacA subfamily</fullName>
    </submittedName>
</protein>
<reference evidence="10" key="1">
    <citation type="submission" date="2016-10" db="EMBL/GenBank/DDBJ databases">
        <authorList>
            <person name="Varghese N."/>
            <person name="Submissions S."/>
        </authorList>
    </citation>
    <scope>NUCLEOTIDE SEQUENCE [LARGE SCALE GENOMIC DNA]</scope>
    <source>
        <strain evidence="10">CGMCC 4.2126</strain>
    </source>
</reference>
<feature type="transmembrane region" description="Helical" evidence="7">
    <location>
        <begin position="94"/>
        <end position="120"/>
    </location>
</feature>
<keyword evidence="2" id="KW-0813">Transport</keyword>
<feature type="transmembrane region" description="Helical" evidence="7">
    <location>
        <begin position="377"/>
        <end position="400"/>
    </location>
</feature>
<dbReference type="AlphaFoldDB" id="A0A1I4ATB1"/>
<feature type="transmembrane region" description="Helical" evidence="7">
    <location>
        <begin position="346"/>
        <end position="365"/>
    </location>
</feature>
<proteinExistence type="predicted"/>
<comment type="subcellular location">
    <subcellularLocation>
        <location evidence="1">Cell membrane</location>
        <topology evidence="1">Multi-pass membrane protein</topology>
    </subcellularLocation>
</comment>
<keyword evidence="3" id="KW-1003">Cell membrane</keyword>
<feature type="transmembrane region" description="Helical" evidence="7">
    <location>
        <begin position="455"/>
        <end position="478"/>
    </location>
</feature>
<evidence type="ECO:0000256" key="2">
    <source>
        <dbReference type="ARBA" id="ARBA00022448"/>
    </source>
</evidence>
<evidence type="ECO:0000313" key="10">
    <source>
        <dbReference type="Proteomes" id="UP000199111"/>
    </source>
</evidence>
<dbReference type="Proteomes" id="UP000199111">
    <property type="component" value="Unassembled WGS sequence"/>
</dbReference>
<dbReference type="InterPro" id="IPR020846">
    <property type="entry name" value="MFS_dom"/>
</dbReference>
<dbReference type="GeneID" id="96301972"/>
<evidence type="ECO:0000256" key="1">
    <source>
        <dbReference type="ARBA" id="ARBA00004651"/>
    </source>
</evidence>
<evidence type="ECO:0000256" key="3">
    <source>
        <dbReference type="ARBA" id="ARBA00022475"/>
    </source>
</evidence>
<dbReference type="InterPro" id="IPR011701">
    <property type="entry name" value="MFS"/>
</dbReference>
<feature type="transmembrane region" description="Helical" evidence="7">
    <location>
        <begin position="216"/>
        <end position="235"/>
    </location>
</feature>
<organism evidence="9 10">
    <name type="scientific">Streptosporangium canum</name>
    <dbReference type="NCBI Taxonomy" id="324952"/>
    <lineage>
        <taxon>Bacteria</taxon>
        <taxon>Bacillati</taxon>
        <taxon>Actinomycetota</taxon>
        <taxon>Actinomycetes</taxon>
        <taxon>Streptosporangiales</taxon>
        <taxon>Streptosporangiaceae</taxon>
        <taxon>Streptosporangium</taxon>
    </lineage>
</organism>
<feature type="transmembrane region" description="Helical" evidence="7">
    <location>
        <begin position="64"/>
        <end position="82"/>
    </location>
</feature>
<feature type="transmembrane region" description="Helical" evidence="7">
    <location>
        <begin position="181"/>
        <end position="204"/>
    </location>
</feature>
<name>A0A1I4ATB1_9ACTN</name>
<gene>
    <name evidence="9" type="ORF">SAMN05216275_12980</name>
</gene>
<evidence type="ECO:0000259" key="8">
    <source>
        <dbReference type="PROSITE" id="PS50850"/>
    </source>
</evidence>
<dbReference type="PROSITE" id="PS50850">
    <property type="entry name" value="MFS"/>
    <property type="match status" value="1"/>
</dbReference>
<keyword evidence="4 7" id="KW-0812">Transmembrane</keyword>
<feature type="transmembrane region" description="Helical" evidence="7">
    <location>
        <begin position="126"/>
        <end position="145"/>
    </location>
</feature>
<feature type="transmembrane region" description="Helical" evidence="7">
    <location>
        <begin position="154"/>
        <end position="175"/>
    </location>
</feature>
<sequence length="492" mass="49673">MDEDVRSRGPVQDSAGTAAAADPRRWRALAVLALVQFMFTVDSSIVNVALPSVQRELGASTADLAWVVNAYVVTAGGLLLLGGRLADLWGRRRMFLVGTAVFAVASLTSGIAASTGMLVASRFGQGLGEALAAPAALSMIALMFADSRERARALAIWGGLSGLGATAGVLLSGALTELAGWRWVFFVNLPVAAVALLLTPRLVAARPGSGGRRVDWAGAVLVTAGLIALIAGLLAAGHNGWTAPAVLVPLGAGLAALAGFVAVEAKTAEPLVPLRFFASRVRLSANLATITLTSGMAATMFLLTLYMQNVLGYQPLATGLAYLPFCVAFLGGLMASTALTAKLGTTGTIGAGLLLSAVGMVYLALRMSVTSGYAADLLPATVMIAAGLGIAFPTLQNAALQGVTDDDAGLGSGVQTTMQQLGSALGLAVFTAIAIGRTGAALASGDSTPAAAVSGYQWAFSVATGALVLTALLMPLTVRTARETGDRTSAGG</sequence>
<keyword evidence="10" id="KW-1185">Reference proteome</keyword>
<feature type="transmembrane region" description="Helical" evidence="7">
    <location>
        <begin position="421"/>
        <end position="443"/>
    </location>
</feature>
<evidence type="ECO:0000256" key="6">
    <source>
        <dbReference type="ARBA" id="ARBA00023136"/>
    </source>
</evidence>
<evidence type="ECO:0000256" key="4">
    <source>
        <dbReference type="ARBA" id="ARBA00022692"/>
    </source>
</evidence>
<dbReference type="Pfam" id="PF07690">
    <property type="entry name" value="MFS_1"/>
    <property type="match status" value="1"/>
</dbReference>
<dbReference type="InterPro" id="IPR036259">
    <property type="entry name" value="MFS_trans_sf"/>
</dbReference>
<dbReference type="PROSITE" id="PS00216">
    <property type="entry name" value="SUGAR_TRANSPORT_1"/>
    <property type="match status" value="1"/>
</dbReference>
<evidence type="ECO:0000256" key="5">
    <source>
        <dbReference type="ARBA" id="ARBA00022989"/>
    </source>
</evidence>
<feature type="domain" description="Major facilitator superfamily (MFS) profile" evidence="8">
    <location>
        <begin position="28"/>
        <end position="482"/>
    </location>
</feature>
<dbReference type="InterPro" id="IPR005829">
    <property type="entry name" value="Sugar_transporter_CS"/>
</dbReference>
<dbReference type="CDD" id="cd17321">
    <property type="entry name" value="MFS_MMR_MDR_like"/>
    <property type="match status" value="1"/>
</dbReference>
<dbReference type="GO" id="GO:0022857">
    <property type="term" value="F:transmembrane transporter activity"/>
    <property type="evidence" value="ECO:0007669"/>
    <property type="project" value="InterPro"/>
</dbReference>
<evidence type="ECO:0000313" key="9">
    <source>
        <dbReference type="EMBL" id="SFK59715.1"/>
    </source>
</evidence>
<evidence type="ECO:0000256" key="7">
    <source>
        <dbReference type="SAM" id="Phobius"/>
    </source>
</evidence>
<dbReference type="PANTHER" id="PTHR42718:SF46">
    <property type="entry name" value="BLR6921 PROTEIN"/>
    <property type="match status" value="1"/>
</dbReference>
<dbReference type="PANTHER" id="PTHR42718">
    <property type="entry name" value="MAJOR FACILITATOR SUPERFAMILY MULTIDRUG TRANSPORTER MFSC"/>
    <property type="match status" value="1"/>
</dbReference>
<feature type="transmembrane region" description="Helical" evidence="7">
    <location>
        <begin position="283"/>
        <end position="307"/>
    </location>
</feature>
<dbReference type="EMBL" id="FOQY01000029">
    <property type="protein sequence ID" value="SFK59715.1"/>
    <property type="molecule type" value="Genomic_DNA"/>
</dbReference>
<feature type="transmembrane region" description="Helical" evidence="7">
    <location>
        <begin position="29"/>
        <end position="52"/>
    </location>
</feature>
<dbReference type="GO" id="GO:0005886">
    <property type="term" value="C:plasma membrane"/>
    <property type="evidence" value="ECO:0007669"/>
    <property type="project" value="UniProtKB-SubCell"/>
</dbReference>
<feature type="transmembrane region" description="Helical" evidence="7">
    <location>
        <begin position="319"/>
        <end position="339"/>
    </location>
</feature>
<dbReference type="Gene3D" id="1.20.1720.10">
    <property type="entry name" value="Multidrug resistance protein D"/>
    <property type="match status" value="2"/>
</dbReference>
<keyword evidence="5 7" id="KW-1133">Transmembrane helix</keyword>
<keyword evidence="6 7" id="KW-0472">Membrane</keyword>